<dbReference type="InterPro" id="IPR020841">
    <property type="entry name" value="PKS_Beta-ketoAc_synthase_dom"/>
</dbReference>
<dbReference type="GO" id="GO:0006633">
    <property type="term" value="P:fatty acid biosynthetic process"/>
    <property type="evidence" value="ECO:0007669"/>
    <property type="project" value="UniProtKB-UniPathway"/>
</dbReference>
<evidence type="ECO:0000313" key="14">
    <source>
        <dbReference type="EMBL" id="ALC17400.1"/>
    </source>
</evidence>
<dbReference type="SUPFAM" id="SSF54637">
    <property type="entry name" value="Thioesterase/thiol ester dehydrase-isomerase"/>
    <property type="match status" value="4"/>
</dbReference>
<dbReference type="RefSeq" id="WP_053551408.1">
    <property type="nucleotide sequence ID" value="NZ_CP010802.1"/>
</dbReference>
<dbReference type="InterPro" id="IPR014030">
    <property type="entry name" value="Ketoacyl_synth_N"/>
</dbReference>
<feature type="region of interest" description="Disordered" evidence="12">
    <location>
        <begin position="1520"/>
        <end position="1539"/>
    </location>
</feature>
<gene>
    <name evidence="14" type="ORF">DSOUD_2648</name>
</gene>
<comment type="pathway">
    <text evidence="1">Lipid metabolism; fatty acid biosynthesis.</text>
</comment>
<keyword evidence="6 11" id="KW-0808">Transferase</keyword>
<dbReference type="Gene3D" id="3.10.129.10">
    <property type="entry name" value="Hotdog Thioesterase"/>
    <property type="match status" value="4"/>
</dbReference>
<evidence type="ECO:0000313" key="15">
    <source>
        <dbReference type="Proteomes" id="UP000057158"/>
    </source>
</evidence>
<evidence type="ECO:0000256" key="8">
    <source>
        <dbReference type="ARBA" id="ARBA00023098"/>
    </source>
</evidence>
<evidence type="ECO:0000256" key="7">
    <source>
        <dbReference type="ARBA" id="ARBA00022832"/>
    </source>
</evidence>
<dbReference type="PANTHER" id="PTHR43074:SF1">
    <property type="entry name" value="BETA-KETOACYL SYNTHASE FAMILY PROTEIN-RELATED"/>
    <property type="match status" value="1"/>
</dbReference>
<evidence type="ECO:0000259" key="13">
    <source>
        <dbReference type="PROSITE" id="PS52004"/>
    </source>
</evidence>
<dbReference type="SUPFAM" id="SSF52151">
    <property type="entry name" value="FabD/lysophospholipase-like"/>
    <property type="match status" value="1"/>
</dbReference>
<dbReference type="InterPro" id="IPR016035">
    <property type="entry name" value="Acyl_Trfase/lysoPLipase"/>
</dbReference>
<dbReference type="GO" id="GO:0005737">
    <property type="term" value="C:cytoplasm"/>
    <property type="evidence" value="ECO:0007669"/>
    <property type="project" value="InterPro"/>
</dbReference>
<dbReference type="InterPro" id="IPR018201">
    <property type="entry name" value="Ketoacyl_synth_AS"/>
</dbReference>
<dbReference type="InterPro" id="IPR029069">
    <property type="entry name" value="HotDog_dom_sf"/>
</dbReference>
<evidence type="ECO:0000256" key="12">
    <source>
        <dbReference type="SAM" id="MobiDB-lite"/>
    </source>
</evidence>
<dbReference type="SMART" id="SM00827">
    <property type="entry name" value="PKS_AT"/>
    <property type="match status" value="1"/>
</dbReference>
<dbReference type="PROSITE" id="PS52004">
    <property type="entry name" value="KS3_2"/>
    <property type="match status" value="2"/>
</dbReference>
<dbReference type="KEGG" id="des:DSOUD_2648"/>
<dbReference type="Gene3D" id="3.40.47.10">
    <property type="match status" value="2"/>
</dbReference>
<keyword evidence="7" id="KW-0276">Fatty acid metabolism</keyword>
<name>A0A0M4DJ78_9BACT</name>
<dbReference type="InterPro" id="IPR013114">
    <property type="entry name" value="FabA_FabZ"/>
</dbReference>
<dbReference type="SUPFAM" id="SSF53901">
    <property type="entry name" value="Thiolase-like"/>
    <property type="match status" value="2"/>
</dbReference>
<feature type="compositionally biased region" description="Pro residues" evidence="12">
    <location>
        <begin position="1441"/>
        <end position="1456"/>
    </location>
</feature>
<dbReference type="SMART" id="SM00825">
    <property type="entry name" value="PKS_KS"/>
    <property type="match status" value="2"/>
</dbReference>
<keyword evidence="8" id="KW-0443">Lipid metabolism</keyword>
<feature type="region of interest" description="Disordered" evidence="12">
    <location>
        <begin position="1424"/>
        <end position="1466"/>
    </location>
</feature>
<dbReference type="STRING" id="1603606.DSOUD_2648"/>
<feature type="domain" description="Ketosynthase family 3 (KS3)" evidence="13">
    <location>
        <begin position="469"/>
        <end position="924"/>
    </location>
</feature>
<feature type="domain" description="Ketosynthase family 3 (KS3)" evidence="13">
    <location>
        <begin position="4"/>
        <end position="448"/>
    </location>
</feature>
<dbReference type="EMBL" id="CP010802">
    <property type="protein sequence ID" value="ALC17400.1"/>
    <property type="molecule type" value="Genomic_DNA"/>
</dbReference>
<keyword evidence="10" id="KW-0456">Lyase</keyword>
<evidence type="ECO:0000256" key="3">
    <source>
        <dbReference type="ARBA" id="ARBA00022450"/>
    </source>
</evidence>
<organism evidence="14 15">
    <name type="scientific">Desulfuromonas soudanensis</name>
    <dbReference type="NCBI Taxonomy" id="1603606"/>
    <lineage>
        <taxon>Bacteria</taxon>
        <taxon>Pseudomonadati</taxon>
        <taxon>Thermodesulfobacteriota</taxon>
        <taxon>Desulfuromonadia</taxon>
        <taxon>Desulfuromonadales</taxon>
        <taxon>Desulfuromonadaceae</taxon>
        <taxon>Desulfuromonas</taxon>
    </lineage>
</organism>
<feature type="compositionally biased region" description="Low complexity" evidence="12">
    <location>
        <begin position="1530"/>
        <end position="1539"/>
    </location>
</feature>
<protein>
    <submittedName>
        <fullName evidence="14">3-hydroxyacyl-ACP dehydratase</fullName>
    </submittedName>
</protein>
<dbReference type="Gene3D" id="3.40.366.10">
    <property type="entry name" value="Malonyl-Coenzyme A Acyl Carrier Protein, domain 2"/>
    <property type="match status" value="1"/>
</dbReference>
<feature type="region of interest" description="Disordered" evidence="12">
    <location>
        <begin position="1987"/>
        <end position="2012"/>
    </location>
</feature>
<dbReference type="InterPro" id="IPR001227">
    <property type="entry name" value="Ac_transferase_dom_sf"/>
</dbReference>
<dbReference type="Pfam" id="PF00109">
    <property type="entry name" value="ketoacyl-synt"/>
    <property type="match status" value="2"/>
</dbReference>
<evidence type="ECO:0000256" key="2">
    <source>
        <dbReference type="ARBA" id="ARBA00006714"/>
    </source>
</evidence>
<evidence type="ECO:0000256" key="4">
    <source>
        <dbReference type="ARBA" id="ARBA00022516"/>
    </source>
</evidence>
<keyword evidence="3" id="KW-0596">Phosphopantetheine</keyword>
<evidence type="ECO:0000256" key="6">
    <source>
        <dbReference type="ARBA" id="ARBA00022679"/>
    </source>
</evidence>
<keyword evidence="15" id="KW-1185">Reference proteome</keyword>
<dbReference type="InterPro" id="IPR014031">
    <property type="entry name" value="Ketoacyl_synth_C"/>
</dbReference>
<evidence type="ECO:0000256" key="11">
    <source>
        <dbReference type="RuleBase" id="RU003694"/>
    </source>
</evidence>
<dbReference type="Gene3D" id="3.30.70.250">
    <property type="entry name" value="Malonyl-CoA ACP transacylase, ACP-binding"/>
    <property type="match status" value="1"/>
</dbReference>
<dbReference type="InterPro" id="IPR010083">
    <property type="entry name" value="FabA"/>
</dbReference>
<dbReference type="UniPathway" id="UPA00094"/>
<dbReference type="CDD" id="cd01287">
    <property type="entry name" value="FabA"/>
    <property type="match status" value="1"/>
</dbReference>
<dbReference type="PANTHER" id="PTHR43074">
    <property type="entry name" value="OMEGA-3 POLYUNSATURATED FATTY ACID SYNTHASE PFAB-RELATED"/>
    <property type="match status" value="1"/>
</dbReference>
<dbReference type="Proteomes" id="UP000057158">
    <property type="component" value="Chromosome"/>
</dbReference>
<dbReference type="OrthoDB" id="5476655at2"/>
<keyword evidence="4" id="KW-0444">Lipid biosynthesis</keyword>
<dbReference type="InterPro" id="IPR052568">
    <property type="entry name" value="PKS-FAS_Synthase"/>
</dbReference>
<dbReference type="GO" id="GO:0019171">
    <property type="term" value="F:(3R)-hydroxyacyl-[acyl-carrier-protein] dehydratase activity"/>
    <property type="evidence" value="ECO:0007669"/>
    <property type="project" value="InterPro"/>
</dbReference>
<evidence type="ECO:0000256" key="5">
    <source>
        <dbReference type="ARBA" id="ARBA00022553"/>
    </source>
</evidence>
<accession>A0A0M4DJ78</accession>
<dbReference type="GO" id="GO:0004315">
    <property type="term" value="F:3-oxoacyl-[acyl-carrier-protein] synthase activity"/>
    <property type="evidence" value="ECO:0007669"/>
    <property type="project" value="InterPro"/>
</dbReference>
<dbReference type="Pfam" id="PF02801">
    <property type="entry name" value="Ketoacyl-synt_C"/>
    <property type="match status" value="2"/>
</dbReference>
<evidence type="ECO:0000256" key="1">
    <source>
        <dbReference type="ARBA" id="ARBA00005194"/>
    </source>
</evidence>
<comment type="similarity">
    <text evidence="2">Belongs to the thioester dehydratase family. FabA subfamily.</text>
</comment>
<evidence type="ECO:0000256" key="10">
    <source>
        <dbReference type="ARBA" id="ARBA00023239"/>
    </source>
</evidence>
<keyword evidence="9" id="KW-0275">Fatty acid biosynthesis</keyword>
<dbReference type="InterPro" id="IPR014043">
    <property type="entry name" value="Acyl_transferase_dom"/>
</dbReference>
<proteinExistence type="inferred from homology"/>
<keyword evidence="5" id="KW-0597">Phosphoprotein</keyword>
<dbReference type="Pfam" id="PF07977">
    <property type="entry name" value="FabA"/>
    <property type="match status" value="3"/>
</dbReference>
<dbReference type="InterPro" id="IPR016039">
    <property type="entry name" value="Thiolase-like"/>
</dbReference>
<evidence type="ECO:0000256" key="9">
    <source>
        <dbReference type="ARBA" id="ARBA00023160"/>
    </source>
</evidence>
<dbReference type="PROSITE" id="PS00606">
    <property type="entry name" value="KS3_1"/>
    <property type="match status" value="1"/>
</dbReference>
<dbReference type="PATRIC" id="fig|1603606.3.peg.2881"/>
<reference evidence="14 15" key="1">
    <citation type="submission" date="2015-07" db="EMBL/GenBank/DDBJ databases">
        <title>Isolation and Genomic Characterization of a Novel Halophilic Metal-Reducing Deltaproteobacterium from the Deep Subsurface.</title>
        <authorList>
            <person name="Badalamenti J.P."/>
            <person name="Summers Z.M."/>
            <person name="Gralnick J.A."/>
            <person name="Bond D.R."/>
        </authorList>
    </citation>
    <scope>NUCLEOTIDE SEQUENCE [LARGE SCALE GENOMIC DNA]</scope>
    <source>
        <strain evidence="14 15">WTL</strain>
    </source>
</reference>
<sequence length="2379" mass="253926">MKHGKSVAIVGIGGVFPSSPTLERFWENISSGVDTSRCPPEGRWLLKPQDVYDPAVGAPDKVSSKKGCFIDEEGMGALPAGMAISPALLASLDPMVRLLLVAGGRAWDDGATAAVDRARVGVILGNLALPSEKSSDLARELLGFSFEEALLGKALEPERPATDPLNRYVAGLPAGILAKALGLGGTCFTLDAACASSLYAIKLAVDELAAGRADAMLAGGLSRPDPLYTQMGFSQLHAVSPSGTCSPFDEKGDGLVVGEGCGMFLLKRTEDAVRDGDSIYGVIRGIGLSNDLGGSLLAPASEGQLRAMRSAYQQAGWSPTDVDLIECHATGTPVGDAVEFASMKTLWGETGWRRGQAVLGSVKSNIGHLLTAAGSAALMKTLLALREETLPPTANFSVPARGVALEGSPFKVLGAPTPWQPRKKGEPRRAAVSAFGFGGINAHLLVEEWIPKKPSRSTVAFPPSFRRKSQAVAIVGLGAHFGPWDSLQAFEERVLGGSRGVAPTPAEGWWGAPESRWFQEAGLSATPFAGHFVPEVTSTPGEFRIPPKEIGEMLPRQLLMLQVADRALQDAGLKNEDLLFTGVYVGTGLDLAATGFSFRWSIQKRARAWAAALGLDLTEEAYDAWVASLREAAGPPLTANRVMGALGSIVASRIAKEFRIGGPSFTLSSEENSGLRALEVAVHALQEGSINRALVGAADMNGDLRSVLAQHALRPFSASGVARPFDSAADGTVIGEGAAALVLKRLEDAQRDGDRIYAVIKGIGTAVGGAADNPLPEKGVYSLALERLCREANVSPESVSYLETHGSGLPAEDALEAEALGACFSAVATENPCYVGSVKADIGHAGAAAGLASVIKATLCLYRQIIPPLRNLRQARYEWIRGKRSFILPTAPQYWLRNRAEGNRRALVSAFGVDGTCSHALLEGVEEKVRPGRPLVSSRPLGPLPEGLFALEGNTPAELLEKLSDLESFVGSAPQREADGMDELAAAWLQRSPLEAARSRCVALVAACSGDLLAQLAEARAALQQRPEQGIGAGSGSFSASLRDRLFYAPAPLAPKGKVAFIFPGSGNHFAGMGRELSARWPEIYRHQDGESRYLARQYLPQHFWRETLAETIHDDHNALVIAQVALGTAVSDLVRSFGIEPQAVSGYSLGESAGLFSFGAWKDRDGMARRLGESTLFTQELAGPCTSARKVWGLKGNRPVDWVLGIVAAPASQVQEAIGASSRVYLLIINTFQECVIGGDRRQVEEVVARLGAHFFLLRGVTTVHCEVAVPSQEAYRELHRFETTPPADVAFYSCALGRTYPLEKEAIADVILGQALGTIDYTKVIEQAYADGVRIFFEMGPGNSCTRMIGRILGDRPHLARAACFPGQEPTSLILRLLANALAERVPVDLAALYPAPAFGNAASGAARGGLIRLPIGSGPFAPGRPEPAPASPATVAPLSPPRPSPLPAPPPAAPSSVPTAAGEDNPLVRQMQEAAACAAESHGAYLRFSATLGEALSGNLALQLSLLEQLAAQGILPEAGDRPSPPTSAGATPSAVPPAFDRGMCLEFAVGSIAAMLGPEFAEVDSFPTRVRLPDEPLMLVDRILSVEGEPRSMTSGRVITEHDVTPDRWYLDGGRIPTCVAVEAGQADLFLSGYLGIDFITRGKAVYRLLDAVVTFHRGLPVVGETIRYDIKIERFFRQDQTYLFRFNFEGTVNGEPLLSMKDGCAGFFSEGELAAGKGIVHTKLDLLPVPGKRPADWRDLAPMAVESYDDAQIAALYAGDLAACFGPRFAPLGFKRPYTLPGGKLKLVDRVVELDPAGGRYGLGMIRAEMDIQPDAWFLTCHFVDDRVMPGTLMYECCMHTLRIYLLRLGWVGEEGTTWCEPIPGIDSGLKCRGQVTETTRTVTYRVSIKELGYGPEPFAIVDALMYADGKAIVEIPDMSVRLCGLDRPRVERLWQGLSPALSGTVPGFKGSKGLSPALPGTVPGFTAISDDQGGQSPVKLGTVPDDQRGQSPVKLGTVPDDQRGQSPVKLGTVPLYDYEKILAFSVGNPSDAFGEPYRVFDSERRIARLPGPPFQFLDRIVAIDGAPWKLVAGVTIEAEYDVPPDAWYFEAGGQKEMPFAILLETGLQPCGWLAAYLGSALTSPVDLRFRNLDGNAVQHRPVTPESGTLTTKVKITRVSASGGMIIQGYDFEIRDCAGPVYTGDTVFGFFSAESLAQQVGVRGATPWQMSAEEAGRALSFPYPEGAPYPKKKLRMVDAIDAFVKDGGAFGLGFIRGTKGVDPDEWFFKAHFYQDPVIPGSLGLESLLQLLKVLAVERWGGDADTVLEAIAHGERHSWNYRGQVIPANREVTVEATVTAIDDEGKLLKANGFLSADGRVIYQMTDFTVRLRQLG</sequence>
<comment type="similarity">
    <text evidence="11">Belongs to the thiolase-like superfamily. Beta-ketoacyl-ACP synthases family.</text>
</comment>
<dbReference type="CDD" id="cd00833">
    <property type="entry name" value="PKS"/>
    <property type="match status" value="2"/>
</dbReference>